<organism evidence="1 2">
    <name type="scientific">Entomophthora muscae</name>
    <dbReference type="NCBI Taxonomy" id="34485"/>
    <lineage>
        <taxon>Eukaryota</taxon>
        <taxon>Fungi</taxon>
        <taxon>Fungi incertae sedis</taxon>
        <taxon>Zoopagomycota</taxon>
        <taxon>Entomophthoromycotina</taxon>
        <taxon>Entomophthoromycetes</taxon>
        <taxon>Entomophthorales</taxon>
        <taxon>Entomophthoraceae</taxon>
        <taxon>Entomophthora</taxon>
    </lineage>
</organism>
<reference evidence="1" key="1">
    <citation type="submission" date="2022-04" db="EMBL/GenBank/DDBJ databases">
        <title>Genome of the entomopathogenic fungus Entomophthora muscae.</title>
        <authorList>
            <person name="Elya C."/>
            <person name="Lovett B.R."/>
            <person name="Lee E."/>
            <person name="Macias A.M."/>
            <person name="Hajek A.E."/>
            <person name="De Bivort B.L."/>
            <person name="Kasson M.T."/>
            <person name="De Fine Licht H.H."/>
            <person name="Stajich J.E."/>
        </authorList>
    </citation>
    <scope>NUCLEOTIDE SEQUENCE</scope>
    <source>
        <strain evidence="1">Berkeley</strain>
    </source>
</reference>
<name>A0ACC2RHX0_9FUNG</name>
<evidence type="ECO:0000313" key="2">
    <source>
        <dbReference type="Proteomes" id="UP001165960"/>
    </source>
</evidence>
<keyword evidence="2" id="KW-1185">Reference proteome</keyword>
<evidence type="ECO:0000313" key="1">
    <source>
        <dbReference type="EMBL" id="KAJ9049662.1"/>
    </source>
</evidence>
<proteinExistence type="predicted"/>
<accession>A0ACC2RHX0</accession>
<dbReference type="EMBL" id="QTSX02007210">
    <property type="protein sequence ID" value="KAJ9049662.1"/>
    <property type="molecule type" value="Genomic_DNA"/>
</dbReference>
<sequence length="505" mass="57875">MTFFSSSTVLAKKSFFIKKRSALFSMVTKQPADAGTNDDAQDEKKCESSGKKDPSNKPRLRNRNHRKGDSSGKVKSKASPGQDNSDDDENTICFICANPITYYAFGPCDHKCCFKCCLRTRALYKSRLCPVCKSDQPFVIFSEDPEKKSHTYDLSSMFSDPKLDIFFDTPGAQNSTADLLKFNCPYEGCKFVSKEGYLVLKAHASSEHNKNFCDLCVTHKRVFYCEHLLYSRDELQLHIKRGSPIGKKSTKKKDDGFRGHPYCAFCKERFYDSDALFEHCRKNHEECFLCKRENPADRSQYQNYQALENHFSLDHYLCKEKECLDKRFIVFSSEIDLQAHTAEEHSDKLAGFQRVRQKQARQINFNVTFTDRNQEGASSSQPRARQNVKIDCFSYLSYFRAMKVLVPQLICLKLRIHAESERLPVLAFLLFPKPSNPSILSLLHLPIHIIQPLIRLVLVGLHLMAQQSLLVLCQLYLPLDQPRANQQQKTILKAGQACHLLQGLL</sequence>
<protein>
    <submittedName>
        <fullName evidence="1">Uncharacterized protein</fullName>
    </submittedName>
</protein>
<gene>
    <name evidence="1" type="ORF">DSO57_1022163</name>
</gene>
<dbReference type="Proteomes" id="UP001165960">
    <property type="component" value="Unassembled WGS sequence"/>
</dbReference>
<comment type="caution">
    <text evidence="1">The sequence shown here is derived from an EMBL/GenBank/DDBJ whole genome shotgun (WGS) entry which is preliminary data.</text>
</comment>